<evidence type="ECO:0000313" key="3">
    <source>
        <dbReference type="Proteomes" id="UP000215459"/>
    </source>
</evidence>
<sequence>MAIDVNLFLYREKDPLRSGWKEDAVVPVAALFSNGAKSTAITGVDENGNKIGVGERLLCGALALPTPAGKVAKGGKYVAKYGDDALALGKKAKGKLDDALSKGKKKACACPTNVPRNVIKPNSPQWRKTQKEIKEATGKGNNFRVPSKKDAESMINQARPGLKKNPTYVNPTPKSGYEVHPPEPDVGNDLPHIKWYDWSKGKKKGADGHIFFERD</sequence>
<evidence type="ECO:0000256" key="1">
    <source>
        <dbReference type="SAM" id="MobiDB-lite"/>
    </source>
</evidence>
<dbReference type="EMBL" id="NOWF01000011">
    <property type="protein sequence ID" value="OYD06597.1"/>
    <property type="molecule type" value="Genomic_DNA"/>
</dbReference>
<keyword evidence="3" id="KW-1185">Reference proteome</keyword>
<evidence type="ECO:0008006" key="4">
    <source>
        <dbReference type="Google" id="ProtNLM"/>
    </source>
</evidence>
<protein>
    <recommendedName>
        <fullName evidence="4">Pre-toxin TG domain-containing protein</fullName>
    </recommendedName>
</protein>
<evidence type="ECO:0000313" key="2">
    <source>
        <dbReference type="EMBL" id="OYD06597.1"/>
    </source>
</evidence>
<organism evidence="2 3">
    <name type="scientific">Paludifilum halophilum</name>
    <dbReference type="NCBI Taxonomy" id="1642702"/>
    <lineage>
        <taxon>Bacteria</taxon>
        <taxon>Bacillati</taxon>
        <taxon>Bacillota</taxon>
        <taxon>Bacilli</taxon>
        <taxon>Bacillales</taxon>
        <taxon>Thermoactinomycetaceae</taxon>
        <taxon>Paludifilum</taxon>
    </lineage>
</organism>
<proteinExistence type="predicted"/>
<accession>A0A235B3W2</accession>
<name>A0A235B3W2_9BACL</name>
<dbReference type="Proteomes" id="UP000215459">
    <property type="component" value="Unassembled WGS sequence"/>
</dbReference>
<gene>
    <name evidence="2" type="ORF">CHM34_16020</name>
</gene>
<dbReference type="AlphaFoldDB" id="A0A235B3W2"/>
<feature type="region of interest" description="Disordered" evidence="1">
    <location>
        <begin position="161"/>
        <end position="185"/>
    </location>
</feature>
<comment type="caution">
    <text evidence="2">The sequence shown here is derived from an EMBL/GenBank/DDBJ whole genome shotgun (WGS) entry which is preliminary data.</text>
</comment>
<reference evidence="2 3" key="1">
    <citation type="submission" date="2017-07" db="EMBL/GenBank/DDBJ databases">
        <title>The genome sequence of Paludifilum halophilum highlights mechanisms for microbial adaptation to high salt environemnts.</title>
        <authorList>
            <person name="Belbahri L."/>
        </authorList>
    </citation>
    <scope>NUCLEOTIDE SEQUENCE [LARGE SCALE GENOMIC DNA]</scope>
    <source>
        <strain evidence="2 3">DSM 102817</strain>
    </source>
</reference>